<gene>
    <name evidence="3" type="primary">LOC110982886</name>
</gene>
<keyword evidence="2" id="KW-1185">Reference proteome</keyword>
<reference evidence="3" key="1">
    <citation type="submission" date="2025-08" db="UniProtKB">
        <authorList>
            <consortium name="RefSeq"/>
        </authorList>
    </citation>
    <scope>IDENTIFICATION</scope>
</reference>
<dbReference type="GeneID" id="110982886"/>
<feature type="region of interest" description="Disordered" evidence="1">
    <location>
        <begin position="1"/>
        <end position="181"/>
    </location>
</feature>
<name>A0A8B7Z1Q5_ACAPL</name>
<feature type="compositionally biased region" description="Polar residues" evidence="1">
    <location>
        <begin position="23"/>
        <end position="33"/>
    </location>
</feature>
<protein>
    <submittedName>
        <fullName evidence="3">Homeobox protein MOX-2-like</fullName>
    </submittedName>
</protein>
<organism evidence="2 3">
    <name type="scientific">Acanthaster planci</name>
    <name type="common">Crown-of-thorns starfish</name>
    <dbReference type="NCBI Taxonomy" id="133434"/>
    <lineage>
        <taxon>Eukaryota</taxon>
        <taxon>Metazoa</taxon>
        <taxon>Echinodermata</taxon>
        <taxon>Eleutherozoa</taxon>
        <taxon>Asterozoa</taxon>
        <taxon>Asteroidea</taxon>
        <taxon>Valvatacea</taxon>
        <taxon>Valvatida</taxon>
        <taxon>Acanthasteridae</taxon>
        <taxon>Acanthaster</taxon>
    </lineage>
</organism>
<evidence type="ECO:0000313" key="2">
    <source>
        <dbReference type="Proteomes" id="UP000694845"/>
    </source>
</evidence>
<sequence>MPASRPTLNKHVGKAGYLKNPDIHQSASDSPQQGHYPYPNSHHQPPHHHPHHHYHHHYPSQSQGDALPMQAPISVGDHLRKDSRSEQSSDSPNDFPTNPKLLKKMSNEMTRRLDSRSDRSYSPASTIQLLEERGTLPTAGSDVSGGLESKPEDTKSWLNTRASRASLPKLEGGVTSRQFKR</sequence>
<dbReference type="KEGG" id="aplc:110982886"/>
<evidence type="ECO:0000313" key="3">
    <source>
        <dbReference type="RefSeq" id="XP_022097331.1"/>
    </source>
</evidence>
<proteinExistence type="predicted"/>
<dbReference type="RefSeq" id="XP_022097331.1">
    <property type="nucleotide sequence ID" value="XM_022241639.1"/>
</dbReference>
<feature type="compositionally biased region" description="Basic and acidic residues" evidence="1">
    <location>
        <begin position="77"/>
        <end position="87"/>
    </location>
</feature>
<feature type="compositionally biased region" description="Basic residues" evidence="1">
    <location>
        <begin position="44"/>
        <end position="58"/>
    </location>
</feature>
<feature type="compositionally biased region" description="Basic and acidic residues" evidence="1">
    <location>
        <begin position="105"/>
        <end position="119"/>
    </location>
</feature>
<dbReference type="AlphaFoldDB" id="A0A8B7Z1Q5"/>
<accession>A0A8B7Z1Q5</accession>
<dbReference type="Proteomes" id="UP000694845">
    <property type="component" value="Unplaced"/>
</dbReference>
<evidence type="ECO:0000256" key="1">
    <source>
        <dbReference type="SAM" id="MobiDB-lite"/>
    </source>
</evidence>